<feature type="compositionally biased region" description="Polar residues" evidence="3">
    <location>
        <begin position="449"/>
        <end position="489"/>
    </location>
</feature>
<dbReference type="OrthoDB" id="5964309at2759"/>
<feature type="compositionally biased region" description="Polar residues" evidence="3">
    <location>
        <begin position="568"/>
        <end position="580"/>
    </location>
</feature>
<dbReference type="AlphaFoldDB" id="A0A913X733"/>
<reference evidence="5" key="1">
    <citation type="submission" date="2022-11" db="UniProtKB">
        <authorList>
            <consortium name="EnsemblMetazoa"/>
        </authorList>
    </citation>
    <scope>IDENTIFICATION</scope>
</reference>
<feature type="region of interest" description="Disordered" evidence="3">
    <location>
        <begin position="548"/>
        <end position="583"/>
    </location>
</feature>
<keyword evidence="2" id="KW-0234">DNA repair</keyword>
<feature type="compositionally biased region" description="Low complexity" evidence="3">
    <location>
        <begin position="204"/>
        <end position="218"/>
    </location>
</feature>
<protein>
    <recommendedName>
        <fullName evidence="2">Crossover junction endonuclease MUS81</fullName>
        <ecNumber evidence="2">3.1.22.-</ecNumber>
    </recommendedName>
</protein>
<feature type="compositionally biased region" description="Basic and acidic residues" evidence="3">
    <location>
        <begin position="556"/>
        <end position="566"/>
    </location>
</feature>
<comment type="cofactor">
    <cofactor evidence="2">
        <name>Mg(2+)</name>
        <dbReference type="ChEBI" id="CHEBI:18420"/>
    </cofactor>
</comment>
<dbReference type="GO" id="GO:0048257">
    <property type="term" value="F:3'-flap endonuclease activity"/>
    <property type="evidence" value="ECO:0007669"/>
    <property type="project" value="TreeGrafter"/>
</dbReference>
<organism evidence="5 6">
    <name type="scientific">Exaiptasia diaphana</name>
    <name type="common">Tropical sea anemone</name>
    <name type="synonym">Aiptasia pulchella</name>
    <dbReference type="NCBI Taxonomy" id="2652724"/>
    <lineage>
        <taxon>Eukaryota</taxon>
        <taxon>Metazoa</taxon>
        <taxon>Cnidaria</taxon>
        <taxon>Anthozoa</taxon>
        <taxon>Hexacorallia</taxon>
        <taxon>Actiniaria</taxon>
        <taxon>Aiptasiidae</taxon>
        <taxon>Exaiptasia</taxon>
    </lineage>
</organism>
<dbReference type="EnsemblMetazoa" id="XM_021044256.2">
    <property type="protein sequence ID" value="XP_020899915.1"/>
    <property type="gene ID" value="LOC110238576"/>
</dbReference>
<dbReference type="GO" id="GO:0000727">
    <property type="term" value="P:double-strand break repair via break-induced replication"/>
    <property type="evidence" value="ECO:0007669"/>
    <property type="project" value="UniProtKB-UniRule"/>
</dbReference>
<dbReference type="InterPro" id="IPR047416">
    <property type="entry name" value="XPF_nuclease_Mus81"/>
</dbReference>
<evidence type="ECO:0000313" key="5">
    <source>
        <dbReference type="EnsemblMetazoa" id="XP_020899915.1"/>
    </source>
</evidence>
<evidence type="ECO:0000256" key="1">
    <source>
        <dbReference type="ARBA" id="ARBA00022801"/>
    </source>
</evidence>
<name>A0A913X733_EXADI</name>
<evidence type="ECO:0000313" key="6">
    <source>
        <dbReference type="Proteomes" id="UP000887567"/>
    </source>
</evidence>
<feature type="region of interest" description="Disordered" evidence="3">
    <location>
        <begin position="190"/>
        <end position="252"/>
    </location>
</feature>
<proteinExistence type="inferred from homology"/>
<keyword evidence="2" id="KW-0539">Nucleus</keyword>
<dbReference type="Proteomes" id="UP000887567">
    <property type="component" value="Unplaced"/>
</dbReference>
<dbReference type="GO" id="GO:0000712">
    <property type="term" value="P:resolution of meiotic recombination intermediates"/>
    <property type="evidence" value="ECO:0007669"/>
    <property type="project" value="TreeGrafter"/>
</dbReference>
<feature type="domain" description="ERCC4" evidence="4">
    <location>
        <begin position="262"/>
        <end position="366"/>
    </location>
</feature>
<dbReference type="GO" id="GO:0006308">
    <property type="term" value="P:DNA catabolic process"/>
    <property type="evidence" value="ECO:0007669"/>
    <property type="project" value="UniProtKB-UniRule"/>
</dbReference>
<dbReference type="GO" id="GO:0003677">
    <property type="term" value="F:DNA binding"/>
    <property type="evidence" value="ECO:0007669"/>
    <property type="project" value="UniProtKB-UniRule"/>
</dbReference>
<dbReference type="GO" id="GO:0046872">
    <property type="term" value="F:metal ion binding"/>
    <property type="evidence" value="ECO:0007669"/>
    <property type="project" value="UniProtKB-UniRule"/>
</dbReference>
<dbReference type="Pfam" id="PF02732">
    <property type="entry name" value="ERCC4"/>
    <property type="match status" value="1"/>
</dbReference>
<evidence type="ECO:0000256" key="3">
    <source>
        <dbReference type="SAM" id="MobiDB-lite"/>
    </source>
</evidence>
<evidence type="ECO:0000259" key="4">
    <source>
        <dbReference type="SMART" id="SM00891"/>
    </source>
</evidence>
<keyword evidence="1 2" id="KW-0378">Hydrolase</keyword>
<dbReference type="InterPro" id="IPR027421">
    <property type="entry name" value="DNA_pol_lamdba_lyase_dom_sf"/>
</dbReference>
<feature type="compositionally biased region" description="Low complexity" evidence="3">
    <location>
        <begin position="234"/>
        <end position="247"/>
    </location>
</feature>
<dbReference type="CDD" id="cd20074">
    <property type="entry name" value="XPF_nuclease_Mus81"/>
    <property type="match status" value="1"/>
</dbReference>
<dbReference type="GeneID" id="110238576"/>
<dbReference type="KEGG" id="epa:110238576"/>
<dbReference type="PANTHER" id="PTHR13451">
    <property type="entry name" value="CLASS II CROSSOVER JUNCTION ENDONUCLEASE MUS81"/>
    <property type="match status" value="1"/>
</dbReference>
<dbReference type="GO" id="GO:0008821">
    <property type="term" value="F:crossover junction DNA endonuclease activity"/>
    <property type="evidence" value="ECO:0007669"/>
    <property type="project" value="UniProtKB-UniRule"/>
</dbReference>
<sequence length="625" mass="69432">MANPPNIRNYKDLRNKFIRGLIKHEHQQRRHQFLKQAAEWTSKAIVSLSLASEPIRSAKQATMLEGVGATIRARLDKIQQESGTSNEDPLPGQHVSTGSGLLVAMLNESEAIRSSEGGKPLVEESELKEACSLICEEKFNVAKPSAYGAPVLCPAWWRVNVLISRGYLKKRTRGKKAVYELLEEGEDVARRLRGNHPPPFRVRNTTPSSSNSTTTTSSAQSNKKAPSCKKKAKTSNSSSTPSLSTKSDGPLYSHDSGSDGVIMLVDDHELGGDRIRLGELSRRLKEWNVQHKTAHLPCGDYWWLWRHKGQEVTLPVLVERKRADDLAESIKDGRFCSQKDKMKQWRKDFGMLSNEVCLHYIVESTPEAYCVRCMDGCGGVGKCGNPTVEQLEVVIMELERSRDFNLIRTENLETTVEFLASVSAELERRVKNGDFEALRLMKQDRHVTSAHTSSNETHLVSRATHSTPNSHLNSLPSTSRTSPGQSLANHSFAKRESKNSPVRSGTKRQLPYVDIDFSDDRKPPKIKPEVVDLCDSQDDDIFLAPFDDLPNVSTATKDKHKPDKKPISTHTSNQNAQKGVNQDEEAKIVAIRDVMPDAKLGDILSALSSCGGNVDLAVAKLLDNN</sequence>
<keyword evidence="2" id="KW-0479">Metal-binding</keyword>
<dbReference type="SMART" id="SM00891">
    <property type="entry name" value="ERCC4"/>
    <property type="match status" value="1"/>
</dbReference>
<keyword evidence="2" id="KW-0255">Endonuclease</keyword>
<feature type="region of interest" description="Disordered" evidence="3">
    <location>
        <begin position="445"/>
        <end position="525"/>
    </location>
</feature>
<evidence type="ECO:0000256" key="2">
    <source>
        <dbReference type="RuleBase" id="RU369042"/>
    </source>
</evidence>
<keyword evidence="2" id="KW-0233">DNA recombination</keyword>
<comment type="subunit">
    <text evidence="2">Interacts with EME1.</text>
</comment>
<dbReference type="Gene3D" id="1.10.150.110">
    <property type="entry name" value="DNA polymerase beta, N-terminal domain-like"/>
    <property type="match status" value="1"/>
</dbReference>
<keyword evidence="2" id="KW-0540">Nuclease</keyword>
<dbReference type="GO" id="GO:0048476">
    <property type="term" value="C:Holliday junction resolvase complex"/>
    <property type="evidence" value="ECO:0007669"/>
    <property type="project" value="UniProtKB-UniRule"/>
</dbReference>
<dbReference type="InterPro" id="IPR036388">
    <property type="entry name" value="WH-like_DNA-bd_sf"/>
</dbReference>
<dbReference type="CDD" id="cd14279">
    <property type="entry name" value="CUE"/>
    <property type="match status" value="1"/>
</dbReference>
<keyword evidence="2" id="KW-0227">DNA damage</keyword>
<comment type="function">
    <text evidence="2">Interacts with EME1 to form a DNA structure-specific endonuclease with substrate preference for branched DNA structures with a 5'-end at the branch nick. Typical substrates include 3'-flap structures, D-loops, replication forks and nicked Holliday junctions. May be required in mitosis for the processing of stalled or collapsed replication fork intermediates. May be required in meiosis for the repair of meiosis-specific double strand breaks subsequent to single-end invasion (SEI).</text>
</comment>
<keyword evidence="2" id="KW-0460">Magnesium</keyword>
<comment type="subcellular location">
    <subcellularLocation>
        <location evidence="2">Nucleus</location>
    </subcellularLocation>
</comment>
<dbReference type="GO" id="GO:0005634">
    <property type="term" value="C:nucleus"/>
    <property type="evidence" value="ECO:0007669"/>
    <property type="project" value="UniProtKB-SubCell"/>
</dbReference>
<dbReference type="SUPFAM" id="SSF52980">
    <property type="entry name" value="Restriction endonuclease-like"/>
    <property type="match status" value="1"/>
</dbReference>
<dbReference type="InterPro" id="IPR006166">
    <property type="entry name" value="ERCC4_domain"/>
</dbReference>
<dbReference type="EC" id="3.1.22.-" evidence="2"/>
<dbReference type="Gene3D" id="3.40.50.10130">
    <property type="match status" value="1"/>
</dbReference>
<comment type="similarity">
    <text evidence="2">Belongs to the XPF family.</text>
</comment>
<dbReference type="InterPro" id="IPR033309">
    <property type="entry name" value="Mus81"/>
</dbReference>
<dbReference type="PANTHER" id="PTHR13451:SF0">
    <property type="entry name" value="CROSSOVER JUNCTION ENDONUCLEASE MUS81"/>
    <property type="match status" value="1"/>
</dbReference>
<accession>A0A913X733</accession>
<dbReference type="InterPro" id="IPR011335">
    <property type="entry name" value="Restrct_endonuc-II-like"/>
</dbReference>
<keyword evidence="6" id="KW-1185">Reference proteome</keyword>
<dbReference type="Gene3D" id="1.10.10.10">
    <property type="entry name" value="Winged helix-like DNA-binding domain superfamily/Winged helix DNA-binding domain"/>
    <property type="match status" value="1"/>
</dbReference>
<dbReference type="RefSeq" id="XP_020899915.1">
    <property type="nucleotide sequence ID" value="XM_021044256.2"/>
</dbReference>
<dbReference type="GO" id="GO:0031573">
    <property type="term" value="P:mitotic intra-S DNA damage checkpoint signaling"/>
    <property type="evidence" value="ECO:0007669"/>
    <property type="project" value="TreeGrafter"/>
</dbReference>